<organism evidence="2 3">
    <name type="scientific">Pseudomonas alkylphenolica</name>
    <dbReference type="NCBI Taxonomy" id="237609"/>
    <lineage>
        <taxon>Bacteria</taxon>
        <taxon>Pseudomonadati</taxon>
        <taxon>Pseudomonadota</taxon>
        <taxon>Gammaproteobacteria</taxon>
        <taxon>Pseudomonadales</taxon>
        <taxon>Pseudomonadaceae</taxon>
        <taxon>Pseudomonas</taxon>
    </lineage>
</organism>
<dbReference type="InterPro" id="IPR046203">
    <property type="entry name" value="DUF6236"/>
</dbReference>
<dbReference type="AlphaFoldDB" id="A0A6I6GZG0"/>
<evidence type="ECO:0000313" key="2">
    <source>
        <dbReference type="EMBL" id="QGW78449.1"/>
    </source>
</evidence>
<dbReference type="Pfam" id="PF19749">
    <property type="entry name" value="DUF6236"/>
    <property type="match status" value="1"/>
</dbReference>
<dbReference type="EMBL" id="CP046621">
    <property type="protein sequence ID" value="QGW78449.1"/>
    <property type="molecule type" value="Genomic_DNA"/>
</dbReference>
<keyword evidence="3" id="KW-1185">Reference proteome</keyword>
<reference evidence="2" key="1">
    <citation type="submission" date="2019-12" db="EMBL/GenBank/DDBJ databases">
        <title>Hybrid Genome Assemblies of two High G+C Isolates from Undergraduate Microbiology Courses.</title>
        <authorList>
            <person name="Ne Ville C.J."/>
            <person name="Enright D."/>
            <person name="Hernandez I."/>
            <person name="Dodsworth J."/>
            <person name="Orwin P.M."/>
        </authorList>
    </citation>
    <scope>NUCLEOTIDE SEQUENCE [LARGE SCALE GENOMIC DNA]</scope>
    <source>
        <strain evidence="2">Neo</strain>
    </source>
</reference>
<name>A0A6I6GZG0_9PSED</name>
<dbReference type="Proteomes" id="UP000426235">
    <property type="component" value="Chromosome"/>
</dbReference>
<dbReference type="RefSeq" id="WP_157193318.1">
    <property type="nucleotide sequence ID" value="NZ_CP046621.1"/>
</dbReference>
<feature type="region of interest" description="Disordered" evidence="1">
    <location>
        <begin position="1"/>
        <end position="22"/>
    </location>
</feature>
<evidence type="ECO:0000313" key="3">
    <source>
        <dbReference type="Proteomes" id="UP000426235"/>
    </source>
</evidence>
<gene>
    <name evidence="2" type="ORF">GPJ81_17750</name>
</gene>
<accession>A0A6I6GZG0</accession>
<sequence>MGEARRRRESDPNYGKPPPKPDFRGLIVSVPGTIEGHRYRARSTTLDEQELRFSLLFWDQLVWPTGAIHMSGGETERQLIKCGILERPKYNHFGDVTNVIINGQISAFEEYERKTPGAWAIAQGENSLIVNGGLGEVGKGALIELTRAVPIPHVDVPLNEVLELKERWRNELLCFRHHVEALADDIANSSDRSEQLEFHLKEINSACSDLMALGKEWRFPMHVSTFNASLNLKPTLIAQVTGAWEFGEKFCTEFAAASAAATGLYRGIKIDTDFRIRSPKRPATPYRYAYRIHTELI</sequence>
<protein>
    <submittedName>
        <fullName evidence="2">Uncharacterized protein</fullName>
    </submittedName>
</protein>
<evidence type="ECO:0000256" key="1">
    <source>
        <dbReference type="SAM" id="MobiDB-lite"/>
    </source>
</evidence>
<feature type="compositionally biased region" description="Basic and acidic residues" evidence="1">
    <location>
        <begin position="1"/>
        <end position="11"/>
    </location>
</feature>
<proteinExistence type="predicted"/>